<dbReference type="GeneID" id="85224460"/>
<feature type="region of interest" description="Disordered" evidence="2">
    <location>
        <begin position="619"/>
        <end position="652"/>
    </location>
</feature>
<feature type="compositionally biased region" description="Basic and acidic residues" evidence="2">
    <location>
        <begin position="698"/>
        <end position="722"/>
    </location>
</feature>
<feature type="compositionally biased region" description="Polar residues" evidence="2">
    <location>
        <begin position="113"/>
        <end position="130"/>
    </location>
</feature>
<evidence type="ECO:0000313" key="3">
    <source>
        <dbReference type="EMBL" id="WFD37864.1"/>
    </source>
</evidence>
<sequence length="962" mass="108459">MSKRINELKALWEKGTQDAQDASLDQTLASVHNDQTLGLESDSSIDLQATSDPRGALLLSTTEDSMASERHSAEESSSGDLMDEPLPTALPDPAATPRKSTSSASATPRKPPQSASTTPRTTGKSSSYTTPAAEDSTWDHDDSSLSTSLRASQLMRGNEAVDELLEEEEGDATGDRSNSGQWGVQEMKRRTAAGISIKSTQQKIDQLTAERDDLKIEVDFHRRNMSPEDVGAEVISLRQEKLSYVRRLQKLNDLVKGQDQALKTVNKQVKGWETKVQDYDVLQEQLRRAEERAAAAEAKAAAARPDDARIASLEAKLRSEQAGRAVLEDELAVLRDDTQRQRGHQTEVDELHEDIAERDELIDKLRADLIDAEKELDYFHENPDAPDAEAMVHLQRQVEEQSERIGSLQDALDAERLLVAEKDGELDRLDQVQREAEAAYAALENELAVRTQSEMAALSQARELDEEVQRLEQSLEEAHSYHEGLSQALKEKLSDTAVQLHEAQQSVDALSVDVDQLRTERDSLLDAVDRHSAKRSELEELNTRLNEKLVELVKDLKDEETARERADSSWSHRYDSTEVQTQRALQTKNELIESLERQLVQTRSDKQQLEKEHAQLQRAMQLQDTKQLRRSEDQATERQTIEAERARHQRESKRLAAELERVQDELASMEDRCQDAEAESQRLKAETKELVTALQTETRTRVGAQERLDQNQRSLDEARHDLAASSTRSRMSEQSSRTARRGDAQQQAQLAERNSLLATVYETLTKALAGADQTTGTIRKHVGDDGTSSEAKLVHTHLPQFSERLLQLVRRLAAVQSTFEQRARALERSQADQLAALRRQQESRWSQIERIERSIKAAAAKQAQWRRRIVDTETELADLQRTNTSLKQQLARVRDAPGARGASGADSPGRWSVRLRELEQRVKEAEERVKRERLGARESRARDEARIRHLQAQLERLTAPSA</sequence>
<dbReference type="RefSeq" id="XP_060120761.1">
    <property type="nucleotide sequence ID" value="XM_060264778.1"/>
</dbReference>
<organism evidence="3 4">
    <name type="scientific">Malassezia japonica</name>
    <dbReference type="NCBI Taxonomy" id="223818"/>
    <lineage>
        <taxon>Eukaryota</taxon>
        <taxon>Fungi</taxon>
        <taxon>Dikarya</taxon>
        <taxon>Basidiomycota</taxon>
        <taxon>Ustilaginomycotina</taxon>
        <taxon>Malasseziomycetes</taxon>
        <taxon>Malasseziales</taxon>
        <taxon>Malasseziaceae</taxon>
        <taxon>Malassezia</taxon>
    </lineage>
</organism>
<evidence type="ECO:0000256" key="1">
    <source>
        <dbReference type="SAM" id="Coils"/>
    </source>
</evidence>
<accession>A0AAF0F0N3</accession>
<name>A0AAF0F0N3_9BASI</name>
<dbReference type="AlphaFoldDB" id="A0AAF0F0N3"/>
<reference evidence="3" key="1">
    <citation type="submission" date="2023-03" db="EMBL/GenBank/DDBJ databases">
        <title>Mating type loci evolution in Malassezia.</title>
        <authorList>
            <person name="Coelho M.A."/>
        </authorList>
    </citation>
    <scope>NUCLEOTIDE SEQUENCE</scope>
    <source>
        <strain evidence="3">CBS 9431</strain>
    </source>
</reference>
<feature type="compositionally biased region" description="Basic and acidic residues" evidence="2">
    <location>
        <begin position="626"/>
        <end position="646"/>
    </location>
</feature>
<feature type="region of interest" description="Disordered" evidence="2">
    <location>
        <begin position="696"/>
        <end position="749"/>
    </location>
</feature>
<feature type="region of interest" description="Disordered" evidence="2">
    <location>
        <begin position="888"/>
        <end position="910"/>
    </location>
</feature>
<feature type="coiled-coil region" evidence="1">
    <location>
        <begin position="197"/>
        <end position="224"/>
    </location>
</feature>
<feature type="region of interest" description="Disordered" evidence="2">
    <location>
        <begin position="35"/>
        <end position="145"/>
    </location>
</feature>
<evidence type="ECO:0000256" key="2">
    <source>
        <dbReference type="SAM" id="MobiDB-lite"/>
    </source>
</evidence>
<feature type="region of interest" description="Disordered" evidence="2">
    <location>
        <begin position="924"/>
        <end position="944"/>
    </location>
</feature>
<protein>
    <submittedName>
        <fullName evidence="3">Uncharacterized protein</fullName>
    </submittedName>
</protein>
<keyword evidence="1" id="KW-0175">Coiled coil</keyword>
<proteinExistence type="predicted"/>
<feature type="compositionally biased region" description="Polar residues" evidence="2">
    <location>
        <begin position="35"/>
        <end position="51"/>
    </location>
</feature>
<dbReference type="EMBL" id="CP119958">
    <property type="protein sequence ID" value="WFD37864.1"/>
    <property type="molecule type" value="Genomic_DNA"/>
</dbReference>
<keyword evidence="4" id="KW-1185">Reference proteome</keyword>
<gene>
    <name evidence="3" type="ORF">MJAP1_000811</name>
</gene>
<feature type="compositionally biased region" description="Basic and acidic residues" evidence="2">
    <location>
        <begin position="558"/>
        <end position="576"/>
    </location>
</feature>
<evidence type="ECO:0000313" key="4">
    <source>
        <dbReference type="Proteomes" id="UP001217754"/>
    </source>
</evidence>
<dbReference type="Proteomes" id="UP001217754">
    <property type="component" value="Chromosome 1"/>
</dbReference>
<feature type="compositionally biased region" description="Low complexity" evidence="2">
    <location>
        <begin position="725"/>
        <end position="737"/>
    </location>
</feature>
<feature type="compositionally biased region" description="Low complexity" evidence="2">
    <location>
        <begin position="85"/>
        <end position="97"/>
    </location>
</feature>
<feature type="region of interest" description="Disordered" evidence="2">
    <location>
        <begin position="558"/>
        <end position="581"/>
    </location>
</feature>